<evidence type="ECO:0000256" key="1">
    <source>
        <dbReference type="SAM" id="MobiDB-lite"/>
    </source>
</evidence>
<feature type="non-terminal residue" evidence="2">
    <location>
        <position position="1"/>
    </location>
</feature>
<evidence type="ECO:0000313" key="3">
    <source>
        <dbReference type="Proteomes" id="UP001190700"/>
    </source>
</evidence>
<organism evidence="2 3">
    <name type="scientific">Cymbomonas tetramitiformis</name>
    <dbReference type="NCBI Taxonomy" id="36881"/>
    <lineage>
        <taxon>Eukaryota</taxon>
        <taxon>Viridiplantae</taxon>
        <taxon>Chlorophyta</taxon>
        <taxon>Pyramimonadophyceae</taxon>
        <taxon>Pyramimonadales</taxon>
        <taxon>Pyramimonadaceae</taxon>
        <taxon>Cymbomonas</taxon>
    </lineage>
</organism>
<dbReference type="EMBL" id="LGRX02018508">
    <property type="protein sequence ID" value="KAK3259724.1"/>
    <property type="molecule type" value="Genomic_DNA"/>
</dbReference>
<keyword evidence="3" id="KW-1185">Reference proteome</keyword>
<comment type="caution">
    <text evidence="2">The sequence shown here is derived from an EMBL/GenBank/DDBJ whole genome shotgun (WGS) entry which is preliminary data.</text>
</comment>
<sequence>KVEDEIDPCLRSLTTFAHLVAPLTDTDPPSSGPGQAKEGRDSDVPPNSTPTHVQMLTEDNRLVLMMENSCEIFIAMPSHIEQPGAKALTQSALQVLARHFVMP</sequence>
<dbReference type="Proteomes" id="UP001190700">
    <property type="component" value="Unassembled WGS sequence"/>
</dbReference>
<evidence type="ECO:0000313" key="2">
    <source>
        <dbReference type="EMBL" id="KAK3259724.1"/>
    </source>
</evidence>
<name>A0AAE0FHI6_9CHLO</name>
<dbReference type="AlphaFoldDB" id="A0AAE0FHI6"/>
<proteinExistence type="predicted"/>
<feature type="region of interest" description="Disordered" evidence="1">
    <location>
        <begin position="20"/>
        <end position="52"/>
    </location>
</feature>
<accession>A0AAE0FHI6</accession>
<reference evidence="2 3" key="1">
    <citation type="journal article" date="2015" name="Genome Biol. Evol.">
        <title>Comparative Genomics of a Bacterivorous Green Alga Reveals Evolutionary Causalities and Consequences of Phago-Mixotrophic Mode of Nutrition.</title>
        <authorList>
            <person name="Burns J.A."/>
            <person name="Paasch A."/>
            <person name="Narechania A."/>
            <person name="Kim E."/>
        </authorList>
    </citation>
    <scope>NUCLEOTIDE SEQUENCE [LARGE SCALE GENOMIC DNA]</scope>
    <source>
        <strain evidence="2 3">PLY_AMNH</strain>
    </source>
</reference>
<protein>
    <submittedName>
        <fullName evidence="2">Uncharacterized protein</fullName>
    </submittedName>
</protein>
<gene>
    <name evidence="2" type="ORF">CYMTET_31291</name>
</gene>